<keyword evidence="6" id="KW-0378">Hydrolase</keyword>
<dbReference type="AlphaFoldDB" id="A0A266Q9M8"/>
<dbReference type="GO" id="GO:0005975">
    <property type="term" value="P:carbohydrate metabolic process"/>
    <property type="evidence" value="ECO:0007669"/>
    <property type="project" value="InterPro"/>
</dbReference>
<dbReference type="GO" id="GO:0016787">
    <property type="term" value="F:hydrolase activity"/>
    <property type="evidence" value="ECO:0007669"/>
    <property type="project" value="UniProtKB-KW"/>
</dbReference>
<evidence type="ECO:0000259" key="3">
    <source>
        <dbReference type="Pfam" id="PF16375"/>
    </source>
</evidence>
<dbReference type="SUPFAM" id="SSF48208">
    <property type="entry name" value="Six-hairpin glycosidases"/>
    <property type="match status" value="1"/>
</dbReference>
<keyword evidence="7" id="KW-1185">Reference proteome</keyword>
<sequence>MNNLAVFLRLLTLGVGLFVASAHALELAPTRDVQLLDSPFLKAQNTNKDYVMALDTEKLLAPFRREAGLPFKETYGNWESSGLDGHMGGHYVTALALLYAATKDDTVLQRLNYVIAELKKCQDKLGTGYIGGIPDGNKMWSEIARGDIRADNFSTNERWVPWYNLHKIYAGLRDAYIYAGNEGAKKMLVRLSDWTIELTKKLSPEQMQTMLRTEHGGMNEVFVDVAQITGDKKYLKLAESFSHQAILQPLEQQQDQLTGLHANTQIPKIIGFKRYADATHNAQWNQAAEFFWQTVVDKRTVAIGGNSVKEHFHDSRDFTAMIDDVEGPETCNTYNMLKLTQLLYLSSAHEHKNPAMKYVDYYERALFNHILSSQHPQTGGLVYFTSMRPNHYRKYSQVHDGMWCCVGSGIESHSKYAEFIYARDLTAKKLPEVFVNLFIPSRMTWAEQGISLTQQTQFPDADTTELVIENSKRFRLQLRYPFWVEHGQLQLRVNGKKVRVTQQPGDYIALERRWKKGDKVQVILPMKPRLEKLPDGSNYYAVLYGPIVLALKAQPFLTEKITYFADDSRMGHIASGQVCPLEAAPFLLGNSNEFIQQLKPVAGKPLTFNASGLINGQNMQQVELVPFFRVHESRYALYLPYSTAADVEKNRATAAAEEKARLQLQAKTIDQVSPGEQQPESDHFYKGEQAETGLHNGRHWRHTRAWFSYELNDKQQEAKTLQITYAGVDTGRQFDIQLNNVVIARVESTGNAQAFFTVDYAIPSDLVKKSKGKYTVKFIAAPGSIAGGIYGVRLLRE</sequence>
<feature type="domain" description="Non-reducing end beta-L-arabinofuranosidase-like GH127 catalytic" evidence="2">
    <location>
        <begin position="32"/>
        <end position="417"/>
    </location>
</feature>
<dbReference type="InterPro" id="IPR008979">
    <property type="entry name" value="Galactose-bd-like_sf"/>
</dbReference>
<dbReference type="Gene3D" id="2.60.120.260">
    <property type="entry name" value="Galactose-binding domain-like"/>
    <property type="match status" value="1"/>
</dbReference>
<evidence type="ECO:0000313" key="6">
    <source>
        <dbReference type="EMBL" id="OZY86552.1"/>
    </source>
</evidence>
<dbReference type="InterPro" id="IPR012878">
    <property type="entry name" value="Beta-AFase-like_GH127_cat"/>
</dbReference>
<dbReference type="InterPro" id="IPR008928">
    <property type="entry name" value="6-hairpin_glycosidase_sf"/>
</dbReference>
<dbReference type="Proteomes" id="UP000216101">
    <property type="component" value="Unassembled WGS sequence"/>
</dbReference>
<keyword evidence="1" id="KW-0732">Signal</keyword>
<evidence type="ECO:0000259" key="5">
    <source>
        <dbReference type="Pfam" id="PF20736"/>
    </source>
</evidence>
<evidence type="ECO:0000313" key="7">
    <source>
        <dbReference type="Proteomes" id="UP000216101"/>
    </source>
</evidence>
<gene>
    <name evidence="6" type="ORF">CBP51_05900</name>
</gene>
<name>A0A266Q9M8_9GAMM</name>
<evidence type="ECO:0000259" key="4">
    <source>
        <dbReference type="Pfam" id="PF20620"/>
    </source>
</evidence>
<dbReference type="InterPro" id="IPR046544">
    <property type="entry name" value="GH146_SB_dom"/>
</dbReference>
<feature type="chain" id="PRO_5011995057" evidence="1">
    <location>
        <begin position="25"/>
        <end position="797"/>
    </location>
</feature>
<dbReference type="Pfam" id="PF20620">
    <property type="entry name" value="DUF6805"/>
    <property type="match status" value="1"/>
</dbReference>
<dbReference type="SUPFAM" id="SSF49785">
    <property type="entry name" value="Galactose-binding domain-like"/>
    <property type="match status" value="1"/>
</dbReference>
<accession>A0A266Q9M8</accession>
<dbReference type="Pfam" id="PF16375">
    <property type="entry name" value="DUF4986"/>
    <property type="match status" value="1"/>
</dbReference>
<proteinExistence type="predicted"/>
<organism evidence="6 7">
    <name type="scientific">Cellvibrio mixtus</name>
    <dbReference type="NCBI Taxonomy" id="39650"/>
    <lineage>
        <taxon>Bacteria</taxon>
        <taxon>Pseudomonadati</taxon>
        <taxon>Pseudomonadota</taxon>
        <taxon>Gammaproteobacteria</taxon>
        <taxon>Cellvibrionales</taxon>
        <taxon>Cellvibrionaceae</taxon>
        <taxon>Cellvibrio</taxon>
    </lineage>
</organism>
<feature type="domain" description="Glycoside hydrolase GH146 substrate-binding" evidence="4">
    <location>
        <begin position="663"/>
        <end position="795"/>
    </location>
</feature>
<reference evidence="7" key="1">
    <citation type="submission" date="2017-05" db="EMBL/GenBank/DDBJ databases">
        <authorList>
            <person name="Barney B.M."/>
        </authorList>
    </citation>
    <scope>NUCLEOTIDE SEQUENCE [LARGE SCALE GENOMIC DNA]</scope>
    <source>
        <strain evidence="7">PSBB022</strain>
    </source>
</reference>
<feature type="domain" description="Non-reducing end beta-L-arabinofuranosidase-like GH127 middle" evidence="5">
    <location>
        <begin position="433"/>
        <end position="526"/>
    </location>
</feature>
<dbReference type="InterPro" id="IPR049046">
    <property type="entry name" value="Beta-AFase-like_GH127_middle"/>
</dbReference>
<evidence type="ECO:0000259" key="2">
    <source>
        <dbReference type="Pfam" id="PF07944"/>
    </source>
</evidence>
<dbReference type="Pfam" id="PF07944">
    <property type="entry name" value="Beta-AFase-like_GH127_cat"/>
    <property type="match status" value="1"/>
</dbReference>
<evidence type="ECO:0000256" key="1">
    <source>
        <dbReference type="SAM" id="SignalP"/>
    </source>
</evidence>
<dbReference type="RefSeq" id="WP_094984193.1">
    <property type="nucleotide sequence ID" value="NZ_NHNI01000001.1"/>
</dbReference>
<dbReference type="EMBL" id="NHNI01000001">
    <property type="protein sequence ID" value="OZY86552.1"/>
    <property type="molecule type" value="Genomic_DNA"/>
</dbReference>
<protein>
    <submittedName>
        <fullName evidence="6">Glycosyl hydrolase</fullName>
    </submittedName>
</protein>
<comment type="caution">
    <text evidence="6">The sequence shown here is derived from an EMBL/GenBank/DDBJ whole genome shotgun (WGS) entry which is preliminary data.</text>
</comment>
<dbReference type="PANTHER" id="PTHR31151">
    <property type="entry name" value="PROLINE-TRNA LIGASE (DUF1680)"/>
    <property type="match status" value="1"/>
</dbReference>
<feature type="signal peptide" evidence="1">
    <location>
        <begin position="1"/>
        <end position="24"/>
    </location>
</feature>
<dbReference type="Pfam" id="PF20736">
    <property type="entry name" value="Glyco_hydro127M"/>
    <property type="match status" value="1"/>
</dbReference>
<dbReference type="PANTHER" id="PTHR31151:SF0">
    <property type="entry name" value="PROLINE-TRNA LIGASE (DUF1680)"/>
    <property type="match status" value="1"/>
</dbReference>
<dbReference type="InterPro" id="IPR032275">
    <property type="entry name" value="DUF4986"/>
</dbReference>
<feature type="domain" description="DUF4986" evidence="3">
    <location>
        <begin position="562"/>
        <end position="638"/>
    </location>
</feature>